<dbReference type="KEGG" id="elio:KO353_02710"/>
<evidence type="ECO:0000313" key="3">
    <source>
        <dbReference type="Proteomes" id="UP000694001"/>
    </source>
</evidence>
<feature type="compositionally biased region" description="Basic and acidic residues" evidence="1">
    <location>
        <begin position="336"/>
        <end position="346"/>
    </location>
</feature>
<feature type="region of interest" description="Disordered" evidence="1">
    <location>
        <begin position="328"/>
        <end position="376"/>
    </location>
</feature>
<dbReference type="InterPro" id="IPR013403">
    <property type="entry name" value="CRISPR-assoc_prot_Csb1/Cas7u"/>
</dbReference>
<evidence type="ECO:0000313" key="2">
    <source>
        <dbReference type="EMBL" id="QXM25182.1"/>
    </source>
</evidence>
<accession>A0A975U3A3</accession>
<name>A0A975U3A3_9PROT</name>
<dbReference type="NCBIfam" id="TIGR02570">
    <property type="entry name" value="cas7_GSU0053"/>
    <property type="match status" value="1"/>
</dbReference>
<organism evidence="2 3">
    <name type="scientific">Elioraea tepida</name>
    <dbReference type="NCBI Taxonomy" id="2843330"/>
    <lineage>
        <taxon>Bacteria</taxon>
        <taxon>Pseudomonadati</taxon>
        <taxon>Pseudomonadota</taxon>
        <taxon>Alphaproteobacteria</taxon>
        <taxon>Acetobacterales</taxon>
        <taxon>Elioraeaceae</taxon>
        <taxon>Elioraea</taxon>
    </lineage>
</organism>
<protein>
    <submittedName>
        <fullName evidence="2">Type I-U CRISPR-associated protein Cas7</fullName>
    </submittedName>
</protein>
<gene>
    <name evidence="2" type="primary">cas7u</name>
    <name evidence="2" type="ORF">KO353_02710</name>
</gene>
<dbReference type="AlphaFoldDB" id="A0A975U3A3"/>
<keyword evidence="3" id="KW-1185">Reference proteome</keyword>
<dbReference type="EMBL" id="CP076448">
    <property type="protein sequence ID" value="QXM25182.1"/>
    <property type="molecule type" value="Genomic_DNA"/>
</dbReference>
<dbReference type="Pfam" id="PF09617">
    <property type="entry name" value="Cas_GSU0053"/>
    <property type="match status" value="1"/>
</dbReference>
<proteinExistence type="predicted"/>
<dbReference type="Proteomes" id="UP000694001">
    <property type="component" value="Chromosome"/>
</dbReference>
<dbReference type="RefSeq" id="WP_218286238.1">
    <property type="nucleotide sequence ID" value="NZ_CP076448.1"/>
</dbReference>
<sequence length="376" mass="39925">MTEPIAVTREMIEAWADDASGPVALHLRQKLLPVEGEDGVIFPPTYADIGYNIDTLSDGTKVATIDSVGSQANRIEPLFKRPELAPLVPQITIRFGNEKSVSLLDIGHRLADAAVRNSTLADEVRSAFEALQLRGDAEPIARLAPTSLVFGVWDSRGGGSKVPRLINSVIRAWQVEELTRSAVYIPPVDYAALEVFSEEDRETAEGNTKSPLAQKGFVHVPAGRAPGGILARGGIFRDVTVNLVALRRLNEGLPNGPTLRRYVLGLTLVAAVTPQDGFLRQGCLLAPDPAAPAAWVSVGRDGARTPVALPEQLVLAFAESAAKGFGVAPPRTVEFSSDRARRDVADQKAGTTTGRGGRKGASRKSAASEGDDGDEG</sequence>
<reference evidence="2" key="1">
    <citation type="submission" date="2021-06" db="EMBL/GenBank/DDBJ databases">
        <title>Elioraea tepida, sp. nov., a moderately thermophilic aerobic anoxygenic phototrophic bacterium isolated from an alkaline siliceous hot spring mat community in Yellowstone National Park, WY, USA.</title>
        <authorList>
            <person name="Saini M.K."/>
            <person name="Yoshida S."/>
            <person name="Sebastian A."/>
            <person name="Hirose S."/>
            <person name="Hara E."/>
            <person name="Tamaki H."/>
            <person name="Soulier N.T."/>
            <person name="Albert I."/>
            <person name="Hanada S."/>
            <person name="Bryant D.A."/>
            <person name="Tank M."/>
        </authorList>
    </citation>
    <scope>NUCLEOTIDE SEQUENCE</scope>
    <source>
        <strain evidence="2">MS-P2</strain>
    </source>
</reference>
<evidence type="ECO:0000256" key="1">
    <source>
        <dbReference type="SAM" id="MobiDB-lite"/>
    </source>
</evidence>